<dbReference type="KEGG" id="rgu:A4W93_13540"/>
<dbReference type="Proteomes" id="UP000193427">
    <property type="component" value="Chromosome"/>
</dbReference>
<sequence>MKMNAPGTPPAHRLPVLTEVIQLTAAVEEPVEAALVEVDFPLPVDEPVAIAVPAPVPVPAPEAPRPEPVPAPEPVLAEQPVPFAHDAPAPPEWLKRRPAPHVRVGLPLPAMAPPSPLPADFSGSWWSRDEGPAVVSAPVPVPVPIPAPVRPVETVSEDVLVQRVFEGLEGQIDLMFDHRMREAVVPALARAADSLMADLKEQLHATLHEMVSRAVAIELARQAHRRESGS</sequence>
<dbReference type="RefSeq" id="WP_085751118.1">
    <property type="nucleotide sequence ID" value="NZ_BSPR01000007.1"/>
</dbReference>
<dbReference type="AlphaFoldDB" id="A0A1W6L9J2"/>
<proteinExistence type="predicted"/>
<organism evidence="1 2">
    <name type="scientific">Piscinibacter gummiphilus</name>
    <dbReference type="NCBI Taxonomy" id="946333"/>
    <lineage>
        <taxon>Bacteria</taxon>
        <taxon>Pseudomonadati</taxon>
        <taxon>Pseudomonadota</taxon>
        <taxon>Betaproteobacteria</taxon>
        <taxon>Burkholderiales</taxon>
        <taxon>Sphaerotilaceae</taxon>
        <taxon>Piscinibacter</taxon>
    </lineage>
</organism>
<dbReference type="STRING" id="946333.A4W93_13540"/>
<accession>A0A1W6L9J2</accession>
<keyword evidence="2" id="KW-1185">Reference proteome</keyword>
<gene>
    <name evidence="1" type="ORF">A4W93_13540</name>
</gene>
<evidence type="ECO:0000313" key="1">
    <source>
        <dbReference type="EMBL" id="ARN20837.1"/>
    </source>
</evidence>
<dbReference type="OrthoDB" id="9154315at2"/>
<name>A0A1W6L9J2_9BURK</name>
<evidence type="ECO:0000313" key="2">
    <source>
        <dbReference type="Proteomes" id="UP000193427"/>
    </source>
</evidence>
<reference evidence="1 2" key="1">
    <citation type="submission" date="2016-04" db="EMBL/GenBank/DDBJ databases">
        <title>Complete genome sequence of natural rubber-degrading, novel Gram-negative bacterium, Rhizobacter gummiphilus strain NS21.</title>
        <authorList>
            <person name="Tabata M."/>
            <person name="Kasai D."/>
            <person name="Fukuda M."/>
        </authorList>
    </citation>
    <scope>NUCLEOTIDE SEQUENCE [LARGE SCALE GENOMIC DNA]</scope>
    <source>
        <strain evidence="1 2">NS21</strain>
    </source>
</reference>
<dbReference type="EMBL" id="CP015118">
    <property type="protein sequence ID" value="ARN20837.1"/>
    <property type="molecule type" value="Genomic_DNA"/>
</dbReference>
<protein>
    <submittedName>
        <fullName evidence="1">Uncharacterized protein</fullName>
    </submittedName>
</protein>